<feature type="domain" description="Carrier" evidence="3">
    <location>
        <begin position="9"/>
        <end position="90"/>
    </location>
</feature>
<dbReference type="SUPFAM" id="SSF47336">
    <property type="entry name" value="ACP-like"/>
    <property type="match status" value="1"/>
</dbReference>
<name>A0ABU2JEM0_9ACTN</name>
<dbReference type="InterPro" id="IPR006162">
    <property type="entry name" value="Ppantetheine_attach_site"/>
</dbReference>
<dbReference type="InterPro" id="IPR009081">
    <property type="entry name" value="PP-bd_ACP"/>
</dbReference>
<organism evidence="4 5">
    <name type="scientific">Jatrophihabitans lederbergiae</name>
    <dbReference type="NCBI Taxonomy" id="3075547"/>
    <lineage>
        <taxon>Bacteria</taxon>
        <taxon>Bacillati</taxon>
        <taxon>Actinomycetota</taxon>
        <taxon>Actinomycetes</taxon>
        <taxon>Jatrophihabitantales</taxon>
        <taxon>Jatrophihabitantaceae</taxon>
        <taxon>Jatrophihabitans</taxon>
    </lineage>
</organism>
<dbReference type="Gene3D" id="1.10.1200.10">
    <property type="entry name" value="ACP-like"/>
    <property type="match status" value="1"/>
</dbReference>
<reference evidence="5" key="1">
    <citation type="submission" date="2023-07" db="EMBL/GenBank/DDBJ databases">
        <title>30 novel species of actinomycetes from the DSMZ collection.</title>
        <authorList>
            <person name="Nouioui I."/>
        </authorList>
    </citation>
    <scope>NUCLEOTIDE SEQUENCE [LARGE SCALE GENOMIC DNA]</scope>
    <source>
        <strain evidence="5">DSM 44399</strain>
    </source>
</reference>
<protein>
    <submittedName>
        <fullName evidence="4">Acyl carrier protein</fullName>
    </submittedName>
</protein>
<evidence type="ECO:0000313" key="5">
    <source>
        <dbReference type="Proteomes" id="UP001183176"/>
    </source>
</evidence>
<dbReference type="Proteomes" id="UP001183176">
    <property type="component" value="Unassembled WGS sequence"/>
</dbReference>
<dbReference type="RefSeq" id="WP_311424594.1">
    <property type="nucleotide sequence ID" value="NZ_JAVREH010000039.1"/>
</dbReference>
<gene>
    <name evidence="4" type="ORF">RM423_18855</name>
</gene>
<evidence type="ECO:0000256" key="1">
    <source>
        <dbReference type="ARBA" id="ARBA00022450"/>
    </source>
</evidence>
<dbReference type="Pfam" id="PF00550">
    <property type="entry name" value="PP-binding"/>
    <property type="match status" value="1"/>
</dbReference>
<evidence type="ECO:0000259" key="3">
    <source>
        <dbReference type="PROSITE" id="PS50075"/>
    </source>
</evidence>
<evidence type="ECO:0000256" key="2">
    <source>
        <dbReference type="ARBA" id="ARBA00022553"/>
    </source>
</evidence>
<dbReference type="PROSITE" id="PS00012">
    <property type="entry name" value="PHOSPHOPANTETHEINE"/>
    <property type="match status" value="1"/>
</dbReference>
<accession>A0ABU2JEM0</accession>
<dbReference type="EMBL" id="JAVREH010000039">
    <property type="protein sequence ID" value="MDT0263447.1"/>
    <property type="molecule type" value="Genomic_DNA"/>
</dbReference>
<evidence type="ECO:0000313" key="4">
    <source>
        <dbReference type="EMBL" id="MDT0263447.1"/>
    </source>
</evidence>
<dbReference type="InterPro" id="IPR036736">
    <property type="entry name" value="ACP-like_sf"/>
</dbReference>
<proteinExistence type="predicted"/>
<keyword evidence="1" id="KW-0596">Phosphopantetheine</keyword>
<comment type="caution">
    <text evidence="4">The sequence shown here is derived from an EMBL/GenBank/DDBJ whole genome shotgun (WGS) entry which is preliminary data.</text>
</comment>
<dbReference type="PROSITE" id="PS50075">
    <property type="entry name" value="CARRIER"/>
    <property type="match status" value="1"/>
</dbReference>
<keyword evidence="5" id="KW-1185">Reference proteome</keyword>
<keyword evidence="2" id="KW-0597">Phosphoprotein</keyword>
<sequence length="90" mass="9639">MLTSGKADADTEQAVRKTVAELMTAEGHEAVEITAGTSLAEGGLNLSSLELVRLLVGLEERLDIELDDATIMNARFDTVEDLITLVHQAT</sequence>